<gene>
    <name evidence="3" type="ORF">P9H32_12440</name>
</gene>
<accession>A0ABU5MZ30</accession>
<protein>
    <submittedName>
        <fullName evidence="3">Protein-tyrosine phosphatase family protein</fullName>
    </submittedName>
</protein>
<dbReference type="PROSITE" id="PS50056">
    <property type="entry name" value="TYR_PHOSPHATASE_2"/>
    <property type="match status" value="1"/>
</dbReference>
<evidence type="ECO:0000259" key="2">
    <source>
        <dbReference type="PROSITE" id="PS50056"/>
    </source>
</evidence>
<reference evidence="3 4" key="1">
    <citation type="journal article" date="2024" name="Appl. Environ. Microbiol.">
        <title>Pontiella agarivorans sp. nov., a novel marine anaerobic bacterium capable of degrading macroalgal polysaccharides and fixing nitrogen.</title>
        <authorList>
            <person name="Liu N."/>
            <person name="Kivenson V."/>
            <person name="Peng X."/>
            <person name="Cui Z."/>
            <person name="Lankiewicz T.S."/>
            <person name="Gosselin K.M."/>
            <person name="English C.J."/>
            <person name="Blair E.M."/>
            <person name="O'Malley M.A."/>
            <person name="Valentine D.L."/>
        </authorList>
    </citation>
    <scope>NUCLEOTIDE SEQUENCE [LARGE SCALE GENOMIC DNA]</scope>
    <source>
        <strain evidence="3 4">NLcol2</strain>
    </source>
</reference>
<organism evidence="3 4">
    <name type="scientific">Pontiella agarivorans</name>
    <dbReference type="NCBI Taxonomy" id="3038953"/>
    <lineage>
        <taxon>Bacteria</taxon>
        <taxon>Pseudomonadati</taxon>
        <taxon>Kiritimatiellota</taxon>
        <taxon>Kiritimatiellia</taxon>
        <taxon>Kiritimatiellales</taxon>
        <taxon>Pontiellaceae</taxon>
        <taxon>Pontiella</taxon>
    </lineage>
</organism>
<dbReference type="Pfam" id="PF22784">
    <property type="entry name" value="PTP-SAK"/>
    <property type="match status" value="1"/>
</dbReference>
<keyword evidence="1" id="KW-0378">Hydrolase</keyword>
<dbReference type="Proteomes" id="UP001290861">
    <property type="component" value="Unassembled WGS sequence"/>
</dbReference>
<evidence type="ECO:0000313" key="4">
    <source>
        <dbReference type="Proteomes" id="UP001290861"/>
    </source>
</evidence>
<dbReference type="RefSeq" id="WP_322609215.1">
    <property type="nucleotide sequence ID" value="NZ_JARVCO010000010.1"/>
</dbReference>
<feature type="domain" description="Tyrosine specific protein phosphatases" evidence="2">
    <location>
        <begin position="86"/>
        <end position="119"/>
    </location>
</feature>
<name>A0ABU5MZ30_9BACT</name>
<sequence>MNPLRKVKLDLPGALYLHSMPGKKEPLAECFQALEKASVDYIVCLNPMEEIQAKSPDYAEAVKNNTLPCGFIHFPIGNGGVPEDTKAFLNLARETAEQLKNGSSFMIHCKGGVGRTGTLASCIVAALGQSLTLVTDAGGKAESEQQRKLIASL</sequence>
<dbReference type="EMBL" id="JARVCO010000010">
    <property type="protein sequence ID" value="MDZ8119432.1"/>
    <property type="molecule type" value="Genomic_DNA"/>
</dbReference>
<comment type="caution">
    <text evidence="3">The sequence shown here is derived from an EMBL/GenBank/DDBJ whole genome shotgun (WGS) entry which is preliminary data.</text>
</comment>
<dbReference type="InterPro" id="IPR016130">
    <property type="entry name" value="Tyr_Pase_AS"/>
</dbReference>
<evidence type="ECO:0000256" key="1">
    <source>
        <dbReference type="ARBA" id="ARBA00022801"/>
    </source>
</evidence>
<dbReference type="InterPro" id="IPR000387">
    <property type="entry name" value="Tyr_Pase_dom"/>
</dbReference>
<proteinExistence type="predicted"/>
<dbReference type="Gene3D" id="3.90.190.10">
    <property type="entry name" value="Protein tyrosine phosphatase superfamily"/>
    <property type="match status" value="1"/>
</dbReference>
<dbReference type="PROSITE" id="PS00383">
    <property type="entry name" value="TYR_PHOSPHATASE_1"/>
    <property type="match status" value="1"/>
</dbReference>
<dbReference type="InterPro" id="IPR057023">
    <property type="entry name" value="PTP-SAK"/>
</dbReference>
<keyword evidence="4" id="KW-1185">Reference proteome</keyword>
<dbReference type="SUPFAM" id="SSF52799">
    <property type="entry name" value="(Phosphotyrosine protein) phosphatases II"/>
    <property type="match status" value="1"/>
</dbReference>
<dbReference type="InterPro" id="IPR029021">
    <property type="entry name" value="Prot-tyrosine_phosphatase-like"/>
</dbReference>
<evidence type="ECO:0000313" key="3">
    <source>
        <dbReference type="EMBL" id="MDZ8119432.1"/>
    </source>
</evidence>